<organism evidence="3 4">
    <name type="scientific">Adiantum capillus-veneris</name>
    <name type="common">Maidenhair fern</name>
    <dbReference type="NCBI Taxonomy" id="13818"/>
    <lineage>
        <taxon>Eukaryota</taxon>
        <taxon>Viridiplantae</taxon>
        <taxon>Streptophyta</taxon>
        <taxon>Embryophyta</taxon>
        <taxon>Tracheophyta</taxon>
        <taxon>Polypodiopsida</taxon>
        <taxon>Polypodiidae</taxon>
        <taxon>Polypodiales</taxon>
        <taxon>Pteridineae</taxon>
        <taxon>Pteridaceae</taxon>
        <taxon>Vittarioideae</taxon>
        <taxon>Adiantum</taxon>
    </lineage>
</organism>
<feature type="compositionally biased region" description="Low complexity" evidence="2">
    <location>
        <begin position="11"/>
        <end position="21"/>
    </location>
</feature>
<keyword evidence="4" id="KW-1185">Reference proteome</keyword>
<reference evidence="3" key="1">
    <citation type="submission" date="2021-01" db="EMBL/GenBank/DDBJ databases">
        <title>Adiantum capillus-veneris genome.</title>
        <authorList>
            <person name="Fang Y."/>
            <person name="Liao Q."/>
        </authorList>
    </citation>
    <scope>NUCLEOTIDE SEQUENCE</scope>
    <source>
        <strain evidence="3">H3</strain>
        <tissue evidence="3">Leaf</tissue>
    </source>
</reference>
<dbReference type="Proteomes" id="UP000886520">
    <property type="component" value="Chromosome 13"/>
</dbReference>
<proteinExistence type="predicted"/>
<dbReference type="PANTHER" id="PTHR33704:SF1">
    <property type="entry name" value="PROTEIN HEAT INTOLERANT 4-RELATED"/>
    <property type="match status" value="1"/>
</dbReference>
<evidence type="ECO:0000313" key="4">
    <source>
        <dbReference type="Proteomes" id="UP000886520"/>
    </source>
</evidence>
<sequence length="335" mass="39151">MPRKQSKQKKPAAPSASLSASDGRPLSLAPKRHYVEEEVTPVTPLKDIWKDAFPVGTEWDQYDRVYELEWDFTHLEEAFEENGILHGKKVFLFGCTEPQFITFGDVSKVLHIPAVVAVVAPHAPSDKIGIKSVQMEGEFIVSMKEMKMDWVPYIPADRDHVSVERYKSQIFTLKCIQRRVALKNLKEERLKKYEYCLPYFNNPLKEEEQEPDTVVPIIYSFDDGKPPLLLEFDWELDDLEEMAENLVKDESLTPDTKDSFKGYVKQRVSEERKQQRQAREERRKRIEEMNAEARAFYENIRFYKYYPRPSSGTPNISDLKSPFINRYYGKATTVF</sequence>
<dbReference type="OrthoDB" id="20554at2759"/>
<evidence type="ECO:0000256" key="2">
    <source>
        <dbReference type="SAM" id="MobiDB-lite"/>
    </source>
</evidence>
<dbReference type="GO" id="GO:1900034">
    <property type="term" value="P:regulation of cellular response to heat"/>
    <property type="evidence" value="ECO:0007669"/>
    <property type="project" value="InterPro"/>
</dbReference>
<dbReference type="PANTHER" id="PTHR33704">
    <property type="entry name" value="PROTEIN HEAT INTOLERANT 4-RELATED"/>
    <property type="match status" value="1"/>
</dbReference>
<accession>A0A9D4UPJ7</accession>
<gene>
    <name evidence="3" type="ORF">GOP47_0013985</name>
</gene>
<feature type="coiled-coil region" evidence="1">
    <location>
        <begin position="229"/>
        <end position="292"/>
    </location>
</feature>
<evidence type="ECO:0000313" key="3">
    <source>
        <dbReference type="EMBL" id="KAI5071734.1"/>
    </source>
</evidence>
<feature type="compositionally biased region" description="Basic residues" evidence="2">
    <location>
        <begin position="1"/>
        <end position="10"/>
    </location>
</feature>
<dbReference type="InterPro" id="IPR039313">
    <property type="entry name" value="HIT4"/>
</dbReference>
<comment type="caution">
    <text evidence="3">The sequence shown here is derived from an EMBL/GenBank/DDBJ whole genome shotgun (WGS) entry which is preliminary data.</text>
</comment>
<dbReference type="EMBL" id="JABFUD020000013">
    <property type="protein sequence ID" value="KAI5071734.1"/>
    <property type="molecule type" value="Genomic_DNA"/>
</dbReference>
<dbReference type="AlphaFoldDB" id="A0A9D4UPJ7"/>
<evidence type="ECO:0000256" key="1">
    <source>
        <dbReference type="SAM" id="Coils"/>
    </source>
</evidence>
<keyword evidence="1" id="KW-0175">Coiled coil</keyword>
<feature type="region of interest" description="Disordered" evidence="2">
    <location>
        <begin position="1"/>
        <end position="31"/>
    </location>
</feature>
<name>A0A9D4UPJ7_ADICA</name>
<protein>
    <submittedName>
        <fullName evidence="3">Uncharacterized protein</fullName>
    </submittedName>
</protein>